<dbReference type="OrthoDB" id="6362633at2759"/>
<comment type="caution">
    <text evidence="2">The sequence shown here is derived from an EMBL/GenBank/DDBJ whole genome shotgun (WGS) entry which is preliminary data.</text>
</comment>
<organism evidence="2 3">
    <name type="scientific">Dentipellis fragilis</name>
    <dbReference type="NCBI Taxonomy" id="205917"/>
    <lineage>
        <taxon>Eukaryota</taxon>
        <taxon>Fungi</taxon>
        <taxon>Dikarya</taxon>
        <taxon>Basidiomycota</taxon>
        <taxon>Agaricomycotina</taxon>
        <taxon>Agaricomycetes</taxon>
        <taxon>Russulales</taxon>
        <taxon>Hericiaceae</taxon>
        <taxon>Dentipellis</taxon>
    </lineage>
</organism>
<dbReference type="Gene3D" id="3.40.50.300">
    <property type="entry name" value="P-loop containing nucleotide triphosphate hydrolases"/>
    <property type="match status" value="1"/>
</dbReference>
<feature type="region of interest" description="Disordered" evidence="1">
    <location>
        <begin position="120"/>
        <end position="146"/>
    </location>
</feature>
<feature type="compositionally biased region" description="Polar residues" evidence="1">
    <location>
        <begin position="135"/>
        <end position="146"/>
    </location>
</feature>
<dbReference type="Proteomes" id="UP000298327">
    <property type="component" value="Unassembled WGS sequence"/>
</dbReference>
<dbReference type="SUPFAM" id="SSF52540">
    <property type="entry name" value="P-loop containing nucleoside triphosphate hydrolases"/>
    <property type="match status" value="1"/>
</dbReference>
<keyword evidence="3" id="KW-1185">Reference proteome</keyword>
<gene>
    <name evidence="2" type="ORF">EVG20_g10313</name>
</gene>
<accession>A0A4Y9XV15</accession>
<evidence type="ECO:0000313" key="2">
    <source>
        <dbReference type="EMBL" id="TFY52991.1"/>
    </source>
</evidence>
<dbReference type="InterPro" id="IPR027417">
    <property type="entry name" value="P-loop_NTPase"/>
</dbReference>
<dbReference type="EMBL" id="SEOQ01001217">
    <property type="protein sequence ID" value="TFY52991.1"/>
    <property type="molecule type" value="Genomic_DNA"/>
</dbReference>
<evidence type="ECO:0000256" key="1">
    <source>
        <dbReference type="SAM" id="MobiDB-lite"/>
    </source>
</evidence>
<proteinExistence type="predicted"/>
<name>A0A4Y9XV15_9AGAM</name>
<dbReference type="AlphaFoldDB" id="A0A4Y9XV15"/>
<reference evidence="2 3" key="1">
    <citation type="submission" date="2019-02" db="EMBL/GenBank/DDBJ databases">
        <title>Genome sequencing of the rare red list fungi Dentipellis fragilis.</title>
        <authorList>
            <person name="Buettner E."/>
            <person name="Kellner H."/>
        </authorList>
    </citation>
    <scope>NUCLEOTIDE SEQUENCE [LARGE SCALE GENOMIC DNA]</scope>
    <source>
        <strain evidence="2 3">DSM 105465</strain>
    </source>
</reference>
<evidence type="ECO:0000313" key="3">
    <source>
        <dbReference type="Proteomes" id="UP000298327"/>
    </source>
</evidence>
<protein>
    <submittedName>
        <fullName evidence="2">Uncharacterized protein</fullName>
    </submittedName>
</protein>
<sequence>MFPIPDAAPRYTLQPWLRVPEYGRHRARPRPLPNNASARVRLFALLLLQLRLPADRLLYMMAAQMRYGGAPPEARLLVGISGIPASGKSTLAELVVAHTNAALAERSPSSPIALRTLHTTDQPDTHAVAPIPTRMRSSSDSTGGTS</sequence>